<feature type="signal peptide" evidence="1">
    <location>
        <begin position="1"/>
        <end position="30"/>
    </location>
</feature>
<dbReference type="GeneID" id="92031066"/>
<evidence type="ECO:0000256" key="1">
    <source>
        <dbReference type="SAM" id="SignalP"/>
    </source>
</evidence>
<gene>
    <name evidence="2" type="ORF">J3D65DRAFT_602868</name>
</gene>
<protein>
    <submittedName>
        <fullName evidence="2">Uncharacterized protein</fullName>
    </submittedName>
</protein>
<name>A0ABR1LNR0_9PEZI</name>
<sequence>MPETSRFRHGMQASTLSLWVLTGFAAPAGAGGMDEYKESGRRDPYRNDGLPSHCSAMGCKRGRRAWATPAATGQMIWPDHKRVRVVWIGEALARAGERKEKAGRCDVTVELK</sequence>
<keyword evidence="1" id="KW-0732">Signal</keyword>
<dbReference type="EMBL" id="JBBPEH010000006">
    <property type="protein sequence ID" value="KAK7536811.1"/>
    <property type="molecule type" value="Genomic_DNA"/>
</dbReference>
<feature type="chain" id="PRO_5045397810" evidence="1">
    <location>
        <begin position="31"/>
        <end position="112"/>
    </location>
</feature>
<evidence type="ECO:0000313" key="3">
    <source>
        <dbReference type="Proteomes" id="UP001360953"/>
    </source>
</evidence>
<proteinExistence type="predicted"/>
<organism evidence="2 3">
    <name type="scientific">Phyllosticta citribraziliensis</name>
    <dbReference type="NCBI Taxonomy" id="989973"/>
    <lineage>
        <taxon>Eukaryota</taxon>
        <taxon>Fungi</taxon>
        <taxon>Dikarya</taxon>
        <taxon>Ascomycota</taxon>
        <taxon>Pezizomycotina</taxon>
        <taxon>Dothideomycetes</taxon>
        <taxon>Dothideomycetes incertae sedis</taxon>
        <taxon>Botryosphaeriales</taxon>
        <taxon>Phyllostictaceae</taxon>
        <taxon>Phyllosticta</taxon>
    </lineage>
</organism>
<evidence type="ECO:0000313" key="2">
    <source>
        <dbReference type="EMBL" id="KAK7536811.1"/>
    </source>
</evidence>
<dbReference type="RefSeq" id="XP_066654962.1">
    <property type="nucleotide sequence ID" value="XM_066798160.1"/>
</dbReference>
<dbReference type="Proteomes" id="UP001360953">
    <property type="component" value="Unassembled WGS sequence"/>
</dbReference>
<keyword evidence="3" id="KW-1185">Reference proteome</keyword>
<comment type="caution">
    <text evidence="2">The sequence shown here is derived from an EMBL/GenBank/DDBJ whole genome shotgun (WGS) entry which is preliminary data.</text>
</comment>
<reference evidence="2 3" key="1">
    <citation type="submission" date="2024-04" db="EMBL/GenBank/DDBJ databases">
        <title>Phyllosticta paracitricarpa is synonymous to the EU quarantine fungus P. citricarpa based on phylogenomic analyses.</title>
        <authorList>
            <consortium name="Lawrence Berkeley National Laboratory"/>
            <person name="Van ingen-buijs V.A."/>
            <person name="Van westerhoven A.C."/>
            <person name="Haridas S."/>
            <person name="Skiadas P."/>
            <person name="Martin F."/>
            <person name="Groenewald J.Z."/>
            <person name="Crous P.W."/>
            <person name="Seidl M.F."/>
        </authorList>
    </citation>
    <scope>NUCLEOTIDE SEQUENCE [LARGE SCALE GENOMIC DNA]</scope>
    <source>
        <strain evidence="2 3">CPC 17464</strain>
    </source>
</reference>
<accession>A0ABR1LNR0</accession>